<keyword evidence="1" id="KW-0812">Transmembrane</keyword>
<feature type="signal peptide" evidence="2">
    <location>
        <begin position="1"/>
        <end position="23"/>
    </location>
</feature>
<evidence type="ECO:0000256" key="2">
    <source>
        <dbReference type="SAM" id="SignalP"/>
    </source>
</evidence>
<keyword evidence="1" id="KW-0472">Membrane</keyword>
<evidence type="ECO:0000313" key="4">
    <source>
        <dbReference type="Proteomes" id="UP000827092"/>
    </source>
</evidence>
<dbReference type="EMBL" id="JAFNEN010000717">
    <property type="protein sequence ID" value="KAG8178116.1"/>
    <property type="molecule type" value="Genomic_DNA"/>
</dbReference>
<feature type="chain" id="PRO_5043540703" evidence="2">
    <location>
        <begin position="24"/>
        <end position="234"/>
    </location>
</feature>
<keyword evidence="4" id="KW-1185">Reference proteome</keyword>
<dbReference type="AlphaFoldDB" id="A0AAV6U270"/>
<protein>
    <submittedName>
        <fullName evidence="3">Uncharacterized protein</fullName>
    </submittedName>
</protein>
<dbReference type="Pfam" id="PF07841">
    <property type="entry name" value="DM4_12"/>
    <property type="match status" value="1"/>
</dbReference>
<evidence type="ECO:0000256" key="1">
    <source>
        <dbReference type="SAM" id="Phobius"/>
    </source>
</evidence>
<dbReference type="InterPro" id="IPR006631">
    <property type="entry name" value="DM4_12"/>
</dbReference>
<keyword evidence="1" id="KW-1133">Transmembrane helix</keyword>
<name>A0AAV6U270_9ARAC</name>
<feature type="transmembrane region" description="Helical" evidence="1">
    <location>
        <begin position="70"/>
        <end position="91"/>
    </location>
</feature>
<dbReference type="Proteomes" id="UP000827092">
    <property type="component" value="Unassembled WGS sequence"/>
</dbReference>
<reference evidence="3 4" key="1">
    <citation type="journal article" date="2022" name="Nat. Ecol. Evol.">
        <title>A masculinizing supergene underlies an exaggerated male reproductive morph in a spider.</title>
        <authorList>
            <person name="Hendrickx F."/>
            <person name="De Corte Z."/>
            <person name="Sonet G."/>
            <person name="Van Belleghem S.M."/>
            <person name="Kostlbacher S."/>
            <person name="Vangestel C."/>
        </authorList>
    </citation>
    <scope>NUCLEOTIDE SEQUENCE [LARGE SCALE GENOMIC DNA]</scope>
    <source>
        <strain evidence="3">W744_W776</strain>
    </source>
</reference>
<gene>
    <name evidence="3" type="ORF">JTE90_017463</name>
</gene>
<sequence length="234" mass="26452">MAFPLPKSAHVVIFLSLITCALAALSSNTTSTDKIKIGQKIPAPVLHRVLPNHASTLSKQMMDTPSLVEMIMFGLAGIPVYKAVGMLLPFFTGRRQHQKNSGRVLQRRQKRDLAYAQQLLDLLVTVEVALEKYGITEPQCQLRATCEIYRKNANGKKNVFEGNFIKLVNEMRREIENPKVVPLAKYVFEYYEEAAIRGETKCNCKEIYSRCPKSLSQFYKKAKGKKQPQRGNST</sequence>
<evidence type="ECO:0000313" key="3">
    <source>
        <dbReference type="EMBL" id="KAG8178116.1"/>
    </source>
</evidence>
<proteinExistence type="predicted"/>
<organism evidence="3 4">
    <name type="scientific">Oedothorax gibbosus</name>
    <dbReference type="NCBI Taxonomy" id="931172"/>
    <lineage>
        <taxon>Eukaryota</taxon>
        <taxon>Metazoa</taxon>
        <taxon>Ecdysozoa</taxon>
        <taxon>Arthropoda</taxon>
        <taxon>Chelicerata</taxon>
        <taxon>Arachnida</taxon>
        <taxon>Araneae</taxon>
        <taxon>Araneomorphae</taxon>
        <taxon>Entelegynae</taxon>
        <taxon>Araneoidea</taxon>
        <taxon>Linyphiidae</taxon>
        <taxon>Erigoninae</taxon>
        <taxon>Oedothorax</taxon>
    </lineage>
</organism>
<keyword evidence="2" id="KW-0732">Signal</keyword>
<accession>A0AAV6U270</accession>
<comment type="caution">
    <text evidence="3">The sequence shown here is derived from an EMBL/GenBank/DDBJ whole genome shotgun (WGS) entry which is preliminary data.</text>
</comment>